<keyword evidence="3" id="KW-1185">Reference proteome</keyword>
<evidence type="ECO:0000313" key="2">
    <source>
        <dbReference type="EMBL" id="KAL3788847.1"/>
    </source>
</evidence>
<organism evidence="2 3">
    <name type="scientific">Stephanodiscus triporus</name>
    <dbReference type="NCBI Taxonomy" id="2934178"/>
    <lineage>
        <taxon>Eukaryota</taxon>
        <taxon>Sar</taxon>
        <taxon>Stramenopiles</taxon>
        <taxon>Ochrophyta</taxon>
        <taxon>Bacillariophyta</taxon>
        <taxon>Coscinodiscophyceae</taxon>
        <taxon>Thalassiosirophycidae</taxon>
        <taxon>Stephanodiscales</taxon>
        <taxon>Stephanodiscaceae</taxon>
        <taxon>Stephanodiscus</taxon>
    </lineage>
</organism>
<evidence type="ECO:0000256" key="1">
    <source>
        <dbReference type="SAM" id="Coils"/>
    </source>
</evidence>
<dbReference type="Proteomes" id="UP001530315">
    <property type="component" value="Unassembled WGS sequence"/>
</dbReference>
<dbReference type="EMBL" id="JALLAZ020000708">
    <property type="protein sequence ID" value="KAL3788847.1"/>
    <property type="molecule type" value="Genomic_DNA"/>
</dbReference>
<comment type="caution">
    <text evidence="2">The sequence shown here is derived from an EMBL/GenBank/DDBJ whole genome shotgun (WGS) entry which is preliminary data.</text>
</comment>
<accession>A0ABD3PLD1</accession>
<protein>
    <recommendedName>
        <fullName evidence="4">Integrase zinc-binding domain-containing protein</fullName>
    </recommendedName>
</protein>
<evidence type="ECO:0008006" key="4">
    <source>
        <dbReference type="Google" id="ProtNLM"/>
    </source>
</evidence>
<gene>
    <name evidence="2" type="ORF">ACHAW5_009204</name>
</gene>
<sequence length="354" mass="38981">MMKDVAETSSPATEEASLDLMDLVESAAQLPDGRVRDTALLEALRMCRREMEDAESESHAARLRLDKAQDKFDSIAILLSGGASPTTLTFPMTNGLNKDNGRASRKTRKREFASYHNLAYKRAKASSSPLSDDMGSDRADISSLVPSTTQIPTNPIHKPETYTSAGTGNYIMTEESVAAHRESFYQKILGVSASEVEYYAPGPSQANLRSRAQLTEGIHIVRHWDTGADGLDVVSFRSMHKSWYTKMKPATSNLGRRTGIHVRSLEPSQEGGGEELVLCRYSKDGTRSTLYLDVTQLYDALFEIHCLECNHAGGINAVKSRVAELYANVPEGHIREFLHACPVCIERRSISGGH</sequence>
<evidence type="ECO:0000313" key="3">
    <source>
        <dbReference type="Proteomes" id="UP001530315"/>
    </source>
</evidence>
<keyword evidence="1" id="KW-0175">Coiled coil</keyword>
<dbReference type="AlphaFoldDB" id="A0ABD3PLD1"/>
<feature type="coiled-coil region" evidence="1">
    <location>
        <begin position="44"/>
        <end position="71"/>
    </location>
</feature>
<proteinExistence type="predicted"/>
<name>A0ABD3PLD1_9STRA</name>
<reference evidence="2 3" key="1">
    <citation type="submission" date="2024-10" db="EMBL/GenBank/DDBJ databases">
        <title>Updated reference genomes for cyclostephanoid diatoms.</title>
        <authorList>
            <person name="Roberts W.R."/>
            <person name="Alverson A.J."/>
        </authorList>
    </citation>
    <scope>NUCLEOTIDE SEQUENCE [LARGE SCALE GENOMIC DNA]</scope>
    <source>
        <strain evidence="2 3">AJA276-08</strain>
    </source>
</reference>